<dbReference type="AlphaFoldDB" id="A0A2U1T461"/>
<accession>A0A2U1T461</accession>
<comment type="caution">
    <text evidence="2">The sequence shown here is derived from an EMBL/GenBank/DDBJ whole genome shotgun (WGS) entry which is preliminary data.</text>
</comment>
<dbReference type="Pfam" id="PF13173">
    <property type="entry name" value="AAA_14"/>
    <property type="match status" value="1"/>
</dbReference>
<feature type="domain" description="AAA" evidence="1">
    <location>
        <begin position="26"/>
        <end position="114"/>
    </location>
</feature>
<dbReference type="Proteomes" id="UP000244989">
    <property type="component" value="Unassembled WGS sequence"/>
</dbReference>
<proteinExistence type="predicted"/>
<sequence length="138" mass="15316">MFVDPARYKPRIIDAQVQRALRTYGAVAIEGAKWCGKTWTSAVQCHSAVYLGDPAGGFQHRRQALLDPSLVLSGETPRLIDEWHEAPEIWDAVRFEVDHRGQRGQFVLTGSSTPRACLTIEGSVAWDPGSRVAFSHVE</sequence>
<protein>
    <recommendedName>
        <fullName evidence="1">AAA domain-containing protein</fullName>
    </recommendedName>
</protein>
<organism evidence="2 3">
    <name type="scientific">Corynebacterium yudongzhengii</name>
    <dbReference type="NCBI Taxonomy" id="2080740"/>
    <lineage>
        <taxon>Bacteria</taxon>
        <taxon>Bacillati</taxon>
        <taxon>Actinomycetota</taxon>
        <taxon>Actinomycetes</taxon>
        <taxon>Mycobacteriales</taxon>
        <taxon>Corynebacteriaceae</taxon>
        <taxon>Corynebacterium</taxon>
    </lineage>
</organism>
<keyword evidence="3" id="KW-1185">Reference proteome</keyword>
<name>A0A2U1T461_9CORY</name>
<dbReference type="RefSeq" id="WP_108430620.1">
    <property type="nucleotide sequence ID" value="NZ_CP026947.1"/>
</dbReference>
<evidence type="ECO:0000313" key="3">
    <source>
        <dbReference type="Proteomes" id="UP000244989"/>
    </source>
</evidence>
<evidence type="ECO:0000259" key="1">
    <source>
        <dbReference type="Pfam" id="PF13173"/>
    </source>
</evidence>
<reference evidence="3" key="1">
    <citation type="submission" date="2018-04" db="EMBL/GenBank/DDBJ databases">
        <authorList>
            <person name="Liu S."/>
            <person name="Wang Z."/>
            <person name="Li J."/>
        </authorList>
    </citation>
    <scope>NUCLEOTIDE SEQUENCE [LARGE SCALE GENOMIC DNA]</scope>
    <source>
        <strain evidence="3">2189</strain>
    </source>
</reference>
<dbReference type="EMBL" id="QEEZ01000033">
    <property type="protein sequence ID" value="PWC00784.1"/>
    <property type="molecule type" value="Genomic_DNA"/>
</dbReference>
<gene>
    <name evidence="2" type="ORF">DF222_11015</name>
</gene>
<dbReference type="KEGG" id="cyz:C3B44_00380"/>
<dbReference type="OrthoDB" id="128089at2"/>
<dbReference type="InterPro" id="IPR041682">
    <property type="entry name" value="AAA_14"/>
</dbReference>
<evidence type="ECO:0000313" key="2">
    <source>
        <dbReference type="EMBL" id="PWC00784.1"/>
    </source>
</evidence>